<gene>
    <name evidence="11" type="ORF">H8Z83_09730</name>
</gene>
<feature type="transmembrane region" description="Helical" evidence="9">
    <location>
        <begin position="41"/>
        <end position="58"/>
    </location>
</feature>
<evidence type="ECO:0000259" key="10">
    <source>
        <dbReference type="Pfam" id="PF03553"/>
    </source>
</evidence>
<evidence type="ECO:0000313" key="11">
    <source>
        <dbReference type="EMBL" id="MBC5770598.1"/>
    </source>
</evidence>
<keyword evidence="5 9" id="KW-0812">Transmembrane</keyword>
<proteinExistence type="inferred from homology"/>
<reference evidence="11" key="1">
    <citation type="submission" date="2020-08" db="EMBL/GenBank/DDBJ databases">
        <title>Genome public.</title>
        <authorList>
            <person name="Liu C."/>
            <person name="Sun Q."/>
        </authorList>
    </citation>
    <scope>NUCLEOTIDE SEQUENCE</scope>
    <source>
        <strain evidence="11">BX15</strain>
    </source>
</reference>
<comment type="subcellular location">
    <subcellularLocation>
        <location evidence="1">Cell membrane</location>
        <topology evidence="1">Multi-pass membrane protein</topology>
    </subcellularLocation>
</comment>
<evidence type="ECO:0000256" key="4">
    <source>
        <dbReference type="ARBA" id="ARBA00022475"/>
    </source>
</evidence>
<dbReference type="InterPro" id="IPR052180">
    <property type="entry name" value="NhaC_Na-H+_Antiporter"/>
</dbReference>
<feature type="transmembrane region" description="Helical" evidence="9">
    <location>
        <begin position="70"/>
        <end position="92"/>
    </location>
</feature>
<evidence type="ECO:0000256" key="5">
    <source>
        <dbReference type="ARBA" id="ARBA00022692"/>
    </source>
</evidence>
<keyword evidence="2" id="KW-0813">Transport</keyword>
<dbReference type="Pfam" id="PF03553">
    <property type="entry name" value="Na_H_antiporter"/>
    <property type="match status" value="1"/>
</dbReference>
<dbReference type="RefSeq" id="WP_187014846.1">
    <property type="nucleotide sequence ID" value="NZ_JACOQI010000008.1"/>
</dbReference>
<evidence type="ECO:0000256" key="6">
    <source>
        <dbReference type="ARBA" id="ARBA00022989"/>
    </source>
</evidence>
<comment type="caution">
    <text evidence="11">The sequence shown here is derived from an EMBL/GenBank/DDBJ whole genome shotgun (WGS) entry which is preliminary data.</text>
</comment>
<dbReference type="GO" id="GO:0015297">
    <property type="term" value="F:antiporter activity"/>
    <property type="evidence" value="ECO:0007669"/>
    <property type="project" value="UniProtKB-KW"/>
</dbReference>
<evidence type="ECO:0000256" key="9">
    <source>
        <dbReference type="SAM" id="Phobius"/>
    </source>
</evidence>
<organism evidence="11 12">
    <name type="scientific">Dysosmobacter segnis</name>
    <dbReference type="NCBI Taxonomy" id="2763042"/>
    <lineage>
        <taxon>Bacteria</taxon>
        <taxon>Bacillati</taxon>
        <taxon>Bacillota</taxon>
        <taxon>Clostridia</taxon>
        <taxon>Eubacteriales</taxon>
        <taxon>Oscillospiraceae</taxon>
        <taxon>Dysosmobacter</taxon>
    </lineage>
</organism>
<feature type="transmembrane region" description="Helical" evidence="9">
    <location>
        <begin position="112"/>
        <end position="133"/>
    </location>
</feature>
<evidence type="ECO:0000256" key="8">
    <source>
        <dbReference type="ARBA" id="ARBA00038435"/>
    </source>
</evidence>
<keyword evidence="6 9" id="KW-1133">Transmembrane helix</keyword>
<feature type="transmembrane region" description="Helical" evidence="9">
    <location>
        <begin position="154"/>
        <end position="187"/>
    </location>
</feature>
<dbReference type="AlphaFoldDB" id="A0A923MHV7"/>
<keyword evidence="4" id="KW-1003">Cell membrane</keyword>
<dbReference type="PANTHER" id="PTHR33451">
    <property type="entry name" value="MALATE-2H(+)/NA(+)-LACTATE ANTIPORTER"/>
    <property type="match status" value="1"/>
</dbReference>
<comment type="similarity">
    <text evidence="8">Belongs to the NhaC Na(+)/H(+) (TC 2.A.35) antiporter family.</text>
</comment>
<keyword evidence="12" id="KW-1185">Reference proteome</keyword>
<evidence type="ECO:0000313" key="12">
    <source>
        <dbReference type="Proteomes" id="UP000620327"/>
    </source>
</evidence>
<evidence type="ECO:0000256" key="1">
    <source>
        <dbReference type="ARBA" id="ARBA00004651"/>
    </source>
</evidence>
<evidence type="ECO:0000256" key="7">
    <source>
        <dbReference type="ARBA" id="ARBA00023136"/>
    </source>
</evidence>
<dbReference type="GO" id="GO:0005886">
    <property type="term" value="C:plasma membrane"/>
    <property type="evidence" value="ECO:0007669"/>
    <property type="project" value="UniProtKB-SubCell"/>
</dbReference>
<feature type="domain" description="Na+/H+ antiporter NhaC-like C-terminal" evidence="10">
    <location>
        <begin position="4"/>
        <end position="256"/>
    </location>
</feature>
<keyword evidence="3" id="KW-0050">Antiport</keyword>
<evidence type="ECO:0000256" key="3">
    <source>
        <dbReference type="ARBA" id="ARBA00022449"/>
    </source>
</evidence>
<feature type="transmembrane region" description="Helical" evidence="9">
    <location>
        <begin position="238"/>
        <end position="260"/>
    </location>
</feature>
<keyword evidence="7 9" id="KW-0472">Membrane</keyword>
<accession>A0A923MHV7</accession>
<dbReference type="EMBL" id="JACOQI010000008">
    <property type="protein sequence ID" value="MBC5770598.1"/>
    <property type="molecule type" value="Genomic_DNA"/>
</dbReference>
<evidence type="ECO:0000256" key="2">
    <source>
        <dbReference type="ARBA" id="ARBA00022448"/>
    </source>
</evidence>
<protein>
    <recommendedName>
        <fullName evidence="10">Na+/H+ antiporter NhaC-like C-terminal domain-containing protein</fullName>
    </recommendedName>
</protein>
<dbReference type="InterPro" id="IPR018461">
    <property type="entry name" value="Na/H_Antiport_NhaC-like_C"/>
</dbReference>
<dbReference type="Proteomes" id="UP000620327">
    <property type="component" value="Unassembled WGS sequence"/>
</dbReference>
<name>A0A923MHV7_9FIRM</name>
<dbReference type="PANTHER" id="PTHR33451:SF3">
    <property type="entry name" value="MALATE-2H(+)_NA(+)-LACTATE ANTIPORTER"/>
    <property type="match status" value="1"/>
</dbReference>
<sequence>MYLHIITLIVYGLLGLQYDASSVDSEMVTMMTAAIQENFHMNILLLLPAVVVIIMAVCKCPSIPTLMVSTLGAVVLAMLVQGQTLSGILNILDSGFSIDTALPEFNRLVNRGGLQSMLWTAALGILGMLYGSIMEKTGLLEALLSKMDPLVKSTGGLVTAVVLTCTLLLMATASQTLAIVVGGRMYIGEFKKKNLLPQTLSRTLEDSGTIISPLVPWSLCGAYMAGTLGVSTMSYLPFAMFCWLCPVLAIVYGFTGKFFWKTGEKSSQKVYQLSTLMEAS</sequence>